<name>A0A7J6EM63_CANSA</name>
<feature type="domain" description="DUF4283" evidence="1">
    <location>
        <begin position="31"/>
        <end position="91"/>
    </location>
</feature>
<dbReference type="Pfam" id="PF14111">
    <property type="entry name" value="DUF4283"/>
    <property type="match status" value="1"/>
</dbReference>
<dbReference type="InterPro" id="IPR025558">
    <property type="entry name" value="DUF4283"/>
</dbReference>
<proteinExistence type="predicted"/>
<gene>
    <name evidence="2" type="ORF">F8388_003550</name>
</gene>
<protein>
    <recommendedName>
        <fullName evidence="1">DUF4283 domain-containing protein</fullName>
    </recommendedName>
</protein>
<sequence length="109" mass="12293">MDPSGVCNLFEEAVQISQSDITFSLNPGEGSLKLSWHSIKGWKWKEIEGGLIQFTFTNREDAMNVLARRSWFVCGALIIIMPWPSWLTPAELSSYIYVCGENILPIPSK</sequence>
<organism evidence="2 3">
    <name type="scientific">Cannabis sativa</name>
    <name type="common">Hemp</name>
    <name type="synonym">Marijuana</name>
    <dbReference type="NCBI Taxonomy" id="3483"/>
    <lineage>
        <taxon>Eukaryota</taxon>
        <taxon>Viridiplantae</taxon>
        <taxon>Streptophyta</taxon>
        <taxon>Embryophyta</taxon>
        <taxon>Tracheophyta</taxon>
        <taxon>Spermatophyta</taxon>
        <taxon>Magnoliopsida</taxon>
        <taxon>eudicotyledons</taxon>
        <taxon>Gunneridae</taxon>
        <taxon>Pentapetalae</taxon>
        <taxon>rosids</taxon>
        <taxon>fabids</taxon>
        <taxon>Rosales</taxon>
        <taxon>Cannabaceae</taxon>
        <taxon>Cannabis</taxon>
    </lineage>
</organism>
<evidence type="ECO:0000313" key="3">
    <source>
        <dbReference type="Proteomes" id="UP000525078"/>
    </source>
</evidence>
<evidence type="ECO:0000259" key="1">
    <source>
        <dbReference type="Pfam" id="PF14111"/>
    </source>
</evidence>
<accession>A0A7J6EM63</accession>
<dbReference type="AlphaFoldDB" id="A0A7J6EM63"/>
<dbReference type="Proteomes" id="UP000525078">
    <property type="component" value="Unassembled WGS sequence"/>
</dbReference>
<reference evidence="2 3" key="1">
    <citation type="journal article" date="2020" name="bioRxiv">
        <title>Sequence and annotation of 42 cannabis genomes reveals extensive copy number variation in cannabinoid synthesis and pathogen resistance genes.</title>
        <authorList>
            <person name="Mckernan K.J."/>
            <person name="Helbert Y."/>
            <person name="Kane L.T."/>
            <person name="Ebling H."/>
            <person name="Zhang L."/>
            <person name="Liu B."/>
            <person name="Eaton Z."/>
            <person name="Mclaughlin S."/>
            <person name="Kingan S."/>
            <person name="Baybayan P."/>
            <person name="Concepcion G."/>
            <person name="Jordan M."/>
            <person name="Riva A."/>
            <person name="Barbazuk W."/>
            <person name="Harkins T."/>
        </authorList>
    </citation>
    <scope>NUCLEOTIDE SEQUENCE [LARGE SCALE GENOMIC DNA]</scope>
    <source>
        <strain evidence="3">cv. Jamaican Lion 4</strain>
        <tissue evidence="2">Leaf</tissue>
    </source>
</reference>
<evidence type="ECO:0000313" key="2">
    <source>
        <dbReference type="EMBL" id="KAF4359547.1"/>
    </source>
</evidence>
<dbReference type="EMBL" id="JAATIP010000214">
    <property type="protein sequence ID" value="KAF4359547.1"/>
    <property type="molecule type" value="Genomic_DNA"/>
</dbReference>
<comment type="caution">
    <text evidence="2">The sequence shown here is derived from an EMBL/GenBank/DDBJ whole genome shotgun (WGS) entry which is preliminary data.</text>
</comment>